<dbReference type="GO" id="GO:0012505">
    <property type="term" value="C:endomembrane system"/>
    <property type="evidence" value="ECO:0007669"/>
    <property type="project" value="UniProtKB-ARBA"/>
</dbReference>
<dbReference type="Pfam" id="PF00884">
    <property type="entry name" value="Sulfatase"/>
    <property type="match status" value="1"/>
</dbReference>
<keyword evidence="4" id="KW-0378">Hydrolase</keyword>
<evidence type="ECO:0000256" key="6">
    <source>
        <dbReference type="SAM" id="Phobius"/>
    </source>
</evidence>
<accession>A0A913Y1R4</accession>
<evidence type="ECO:0000313" key="10">
    <source>
        <dbReference type="Proteomes" id="UP000887567"/>
    </source>
</evidence>
<dbReference type="GO" id="GO:0004065">
    <property type="term" value="F:arylsulfatase activity"/>
    <property type="evidence" value="ECO:0007669"/>
    <property type="project" value="TreeGrafter"/>
</dbReference>
<dbReference type="InterPro" id="IPR017850">
    <property type="entry name" value="Alkaline_phosphatase_core_sf"/>
</dbReference>
<feature type="domain" description="Sulfatase N-terminal" evidence="8">
    <location>
        <begin position="22"/>
        <end position="405"/>
    </location>
</feature>
<dbReference type="OrthoDB" id="5983437at2759"/>
<dbReference type="Gene3D" id="1.10.287.550">
    <property type="entry name" value="Helix hairpin bin"/>
    <property type="match status" value="1"/>
</dbReference>
<dbReference type="GeneID" id="110250465"/>
<dbReference type="SUPFAM" id="SSF53649">
    <property type="entry name" value="Alkaline phosphatase-like"/>
    <property type="match status" value="1"/>
</dbReference>
<dbReference type="InterPro" id="IPR050738">
    <property type="entry name" value="Sulfatase"/>
</dbReference>
<dbReference type="PROSITE" id="PS00523">
    <property type="entry name" value="SULFATASE_1"/>
    <property type="match status" value="1"/>
</dbReference>
<dbReference type="Pfam" id="PF14707">
    <property type="entry name" value="Sulfatase_C"/>
    <property type="match status" value="1"/>
</dbReference>
<comment type="similarity">
    <text evidence="2">Belongs to the sulfatase family.</text>
</comment>
<proteinExistence type="inferred from homology"/>
<evidence type="ECO:0000259" key="8">
    <source>
        <dbReference type="Pfam" id="PF00884"/>
    </source>
</evidence>
<keyword evidence="6" id="KW-0472">Membrane</keyword>
<evidence type="ECO:0000256" key="3">
    <source>
        <dbReference type="ARBA" id="ARBA00022723"/>
    </source>
</evidence>
<dbReference type="RefSeq" id="XP_020912723.1">
    <property type="nucleotide sequence ID" value="XM_021057064.2"/>
</dbReference>
<evidence type="ECO:0000256" key="7">
    <source>
        <dbReference type="SAM" id="SignalP"/>
    </source>
</evidence>
<feature type="transmembrane region" description="Helical" evidence="6">
    <location>
        <begin position="210"/>
        <end position="228"/>
    </location>
</feature>
<evidence type="ECO:0000313" key="9">
    <source>
        <dbReference type="EnsemblMetazoa" id="XP_020912723.1"/>
    </source>
</evidence>
<feature type="transmembrane region" description="Helical" evidence="6">
    <location>
        <begin position="185"/>
        <end position="205"/>
    </location>
</feature>
<comment type="cofactor">
    <cofactor evidence="1">
        <name>Ca(2+)</name>
        <dbReference type="ChEBI" id="CHEBI:29108"/>
    </cofactor>
</comment>
<dbReference type="Gene3D" id="3.40.720.10">
    <property type="entry name" value="Alkaline Phosphatase, subunit A"/>
    <property type="match status" value="1"/>
</dbReference>
<dbReference type="KEGG" id="epa:110250465"/>
<dbReference type="InterPro" id="IPR000917">
    <property type="entry name" value="Sulfatase_N"/>
</dbReference>
<keyword evidence="7" id="KW-0732">Signal</keyword>
<dbReference type="PANTHER" id="PTHR42693">
    <property type="entry name" value="ARYLSULFATASE FAMILY MEMBER"/>
    <property type="match status" value="1"/>
</dbReference>
<dbReference type="GO" id="GO:0046872">
    <property type="term" value="F:metal ion binding"/>
    <property type="evidence" value="ECO:0007669"/>
    <property type="project" value="UniProtKB-KW"/>
</dbReference>
<dbReference type="PANTHER" id="PTHR42693:SF49">
    <property type="entry name" value="SULFATASE N-TERMINAL DOMAIN-CONTAINING PROTEIN"/>
    <property type="match status" value="1"/>
</dbReference>
<organism evidence="9 10">
    <name type="scientific">Exaiptasia diaphana</name>
    <name type="common">Tropical sea anemone</name>
    <name type="synonym">Aiptasia pulchella</name>
    <dbReference type="NCBI Taxonomy" id="2652724"/>
    <lineage>
        <taxon>Eukaryota</taxon>
        <taxon>Metazoa</taxon>
        <taxon>Cnidaria</taxon>
        <taxon>Anthozoa</taxon>
        <taxon>Hexacorallia</taxon>
        <taxon>Actiniaria</taxon>
        <taxon>Aiptasiidae</taxon>
        <taxon>Exaiptasia</taxon>
    </lineage>
</organism>
<keyword evidence="10" id="KW-1185">Reference proteome</keyword>
<keyword evidence="6" id="KW-0812">Transmembrane</keyword>
<protein>
    <recommendedName>
        <fullName evidence="8">Sulfatase N-terminal domain-containing protein</fullName>
    </recommendedName>
</protein>
<evidence type="ECO:0000256" key="5">
    <source>
        <dbReference type="ARBA" id="ARBA00022837"/>
    </source>
</evidence>
<dbReference type="AlphaFoldDB" id="A0A913Y1R4"/>
<dbReference type="InterPro" id="IPR024607">
    <property type="entry name" value="Sulfatase_CS"/>
</dbReference>
<keyword evidence="6" id="KW-1133">Transmembrane helix</keyword>
<feature type="chain" id="PRO_5037803353" description="Sulfatase N-terminal domain-containing protein" evidence="7">
    <location>
        <begin position="19"/>
        <end position="573"/>
    </location>
</feature>
<name>A0A913Y1R4_EXADI</name>
<dbReference type="Gene3D" id="3.30.1120.10">
    <property type="match status" value="1"/>
</dbReference>
<dbReference type="FunFam" id="3.30.1120.10:FF:000001">
    <property type="entry name" value="Arylsulfatase E"/>
    <property type="match status" value="1"/>
</dbReference>
<dbReference type="OMA" id="FSMMADC"/>
<dbReference type="GO" id="GO:0005737">
    <property type="term" value="C:cytoplasm"/>
    <property type="evidence" value="ECO:0007669"/>
    <property type="project" value="UniProtKB-ARBA"/>
</dbReference>
<sequence length="573" mass="64097">MSWLVLALVAFSGVTCHAQSKPNFVLFLVDDLGIGDIGCFGNKTIKTPNVDRLAAEGARLDHNLAPESVCTPSRAAFVTGRYPIRSGLASNPDQHRMFLYLSAPGGLPQNETTFAEVLQDVGYSTAMVGKWHLGLNDKKSDDYHFHPMRHGFQHFYGLPLTNLRECEIGGSNLVELVFPRLRGNLMYSLLFASLTGILCCSFGLISKRSAIMLCLLAGLGFAGLRLLMKLRTHGTCILMRDYEIVEQPVLLENLTARFTDYAIDFIEQNQQKPFVLFMSYAKVHTALFTTKPFEGHSVHGRYGDNVEEMDWSVGEIMKALDKLGLKKNTFAYFTSDQGPHLEESLYGEYQGGWRGIYTGGKGQSWEGGIRVPTVVSWPARIPKGISISEPTNSLDVFPTIAHIAGAPIPNDRIIDGKDLMPLLTQQQKVSPHEFMFHYCAKEIHAVRYRPRDGKTTWKAHFKTPKWIDGTQVCYGLCLCYEGFSVDQNPPLLYDITTDPTESHPLDPNDKVYKKVLQSINKAVDDHTRSIDEVPNQLDNNNWWRGGFSGVQPCCNPPFCSCSEDGKTKHYPEV</sequence>
<dbReference type="Proteomes" id="UP000887567">
    <property type="component" value="Unplaced"/>
</dbReference>
<dbReference type="EnsemblMetazoa" id="XM_021057064.2">
    <property type="protein sequence ID" value="XP_020912723.1"/>
    <property type="gene ID" value="LOC110250465"/>
</dbReference>
<reference evidence="9" key="1">
    <citation type="submission" date="2022-11" db="UniProtKB">
        <authorList>
            <consortium name="EnsemblMetazoa"/>
        </authorList>
    </citation>
    <scope>IDENTIFICATION</scope>
</reference>
<evidence type="ECO:0000256" key="2">
    <source>
        <dbReference type="ARBA" id="ARBA00008779"/>
    </source>
</evidence>
<keyword evidence="5" id="KW-0106">Calcium</keyword>
<evidence type="ECO:0000256" key="1">
    <source>
        <dbReference type="ARBA" id="ARBA00001913"/>
    </source>
</evidence>
<evidence type="ECO:0000256" key="4">
    <source>
        <dbReference type="ARBA" id="ARBA00022801"/>
    </source>
</evidence>
<dbReference type="PROSITE" id="PS00149">
    <property type="entry name" value="SULFATASE_2"/>
    <property type="match status" value="1"/>
</dbReference>
<feature type="signal peptide" evidence="7">
    <location>
        <begin position="1"/>
        <end position="18"/>
    </location>
</feature>
<keyword evidence="3" id="KW-0479">Metal-binding</keyword>